<keyword evidence="2" id="KW-0131">Cell cycle</keyword>
<dbReference type="PANTHER" id="PTHR12634:SF8">
    <property type="entry name" value="FIERY MOUNTAIN, ISOFORM D"/>
    <property type="match status" value="1"/>
</dbReference>
<feature type="region of interest" description="Disordered" evidence="3">
    <location>
        <begin position="601"/>
        <end position="624"/>
    </location>
</feature>
<evidence type="ECO:0000313" key="5">
    <source>
        <dbReference type="Proteomes" id="UP000663760"/>
    </source>
</evidence>
<organism evidence="4 5">
    <name type="scientific">Spirodela intermedia</name>
    <name type="common">Intermediate duckweed</name>
    <dbReference type="NCBI Taxonomy" id="51605"/>
    <lineage>
        <taxon>Eukaryota</taxon>
        <taxon>Viridiplantae</taxon>
        <taxon>Streptophyta</taxon>
        <taxon>Embryophyta</taxon>
        <taxon>Tracheophyta</taxon>
        <taxon>Spermatophyta</taxon>
        <taxon>Magnoliopsida</taxon>
        <taxon>Liliopsida</taxon>
        <taxon>Araceae</taxon>
        <taxon>Lemnoideae</taxon>
        <taxon>Spirodela</taxon>
    </lineage>
</organism>
<gene>
    <name evidence="4" type="ORF">SI8410_07009509</name>
</gene>
<dbReference type="InterPro" id="IPR016024">
    <property type="entry name" value="ARM-type_fold"/>
</dbReference>
<accession>A0A7I8KM22</accession>
<dbReference type="OrthoDB" id="295029at2759"/>
<feature type="compositionally biased region" description="Basic and acidic residues" evidence="3">
    <location>
        <begin position="601"/>
        <end position="610"/>
    </location>
</feature>
<dbReference type="GO" id="GO:0019903">
    <property type="term" value="F:protein phosphatase binding"/>
    <property type="evidence" value="ECO:0007669"/>
    <property type="project" value="InterPro"/>
</dbReference>
<dbReference type="EMBL" id="LR746270">
    <property type="protein sequence ID" value="CAA7398839.1"/>
    <property type="molecule type" value="Genomic_DNA"/>
</dbReference>
<feature type="region of interest" description="Disordered" evidence="3">
    <location>
        <begin position="763"/>
        <end position="809"/>
    </location>
</feature>
<evidence type="ECO:0000313" key="4">
    <source>
        <dbReference type="EMBL" id="CAA7398839.1"/>
    </source>
</evidence>
<protein>
    <submittedName>
        <fullName evidence="4">Uncharacterized protein</fullName>
    </submittedName>
</protein>
<dbReference type="Pfam" id="PF04499">
    <property type="entry name" value="SAPS"/>
    <property type="match status" value="1"/>
</dbReference>
<dbReference type="Proteomes" id="UP000663760">
    <property type="component" value="Chromosome 7"/>
</dbReference>
<comment type="similarity">
    <text evidence="1">Belongs to the SAPS family.</text>
</comment>
<dbReference type="SUPFAM" id="SSF48371">
    <property type="entry name" value="ARM repeat"/>
    <property type="match status" value="1"/>
</dbReference>
<evidence type="ECO:0000256" key="3">
    <source>
        <dbReference type="SAM" id="MobiDB-lite"/>
    </source>
</evidence>
<evidence type="ECO:0000256" key="1">
    <source>
        <dbReference type="ARBA" id="ARBA00006180"/>
    </source>
</evidence>
<dbReference type="AlphaFoldDB" id="A0A7I8KM22"/>
<dbReference type="InterPro" id="IPR007587">
    <property type="entry name" value="SAPS"/>
</dbReference>
<reference evidence="4" key="1">
    <citation type="submission" date="2020-02" db="EMBL/GenBank/DDBJ databases">
        <authorList>
            <person name="Scholz U."/>
            <person name="Mascher M."/>
            <person name="Fiebig A."/>
        </authorList>
    </citation>
    <scope>NUCLEOTIDE SEQUENCE</scope>
</reference>
<sequence length="829" mass="92394">MYVRVNGKLAKYVVDAILDKENVNLEELLDEEETIQECKALNSRLINFLRDRAQVEQLLQYIVCDTSEDTDGRRAFKFPFIACEIFTCEIDVILRTLVEDEELMNLLFSFLDPSRPHSSLLAGYFSKVVVCLMLRKTKPFMSYIQAHDYILEQLIDSIGVKSIMEVLVRIVGADVHMYPNFNEAMQWLAESNLLEMLVDKLSPKSPPEVHANAAEVIWVISRNAPSPLATKLSSPSLVSRVFDFALEDSEFKSSLVHSLSVIISILDPKRSLSTALVYSIRSQHLYEPHIPVDLKTITVVLSKLDHLLSLLNTSSNERTLPTTYGELRPPLGRHRLKIVEFITVLLGTGHEAAYRALIESGAIQRVIDLFFLYPFNNALHHHVENVITSCLLSTDNAVIDHLFCECNIIRKFLQADKFPVLNGDSAAHPTLSASGRNSPRSGNIGHITRIANKLVQLSSRNDQIQSYLQENDEWVDWQRNVLHERNAVENVYRWACGRPSAMQEKMRDSDDDESHDRDYDVAGLANFSNAFRYNIYGNDDVDEVQGSLDHDEDVYFDDESAEVVISSLRLGDDQDRSCLFTNSDWFAFREDRFTEHLSVSARDRTDDADARSGVADGGDGSDDEVVIGDVEEVANHPMESTGGSLGSSLNLVKEISENRFANNEDPGRSENASSSADAAGAFGFEAQQSEDLFDDQQLPDWVGWHQPSDIQVDEPTGDKPHSLNSAYADDDSYPHSDDELPSACAPEFGQMFGKANAATPAFEAEMKPAAGDESEAAPPSSDCGLANSVKRKTPRAAESEAPGGDGARLLELGEINYWRVEQEAGVVKE</sequence>
<feature type="region of interest" description="Disordered" evidence="3">
    <location>
        <begin position="699"/>
        <end position="746"/>
    </location>
</feature>
<keyword evidence="5" id="KW-1185">Reference proteome</keyword>
<dbReference type="PANTHER" id="PTHR12634">
    <property type="entry name" value="SIT4 YEAST -ASSOCIATING PROTEIN-RELATED"/>
    <property type="match status" value="1"/>
</dbReference>
<proteinExistence type="inferred from homology"/>
<evidence type="ECO:0000256" key="2">
    <source>
        <dbReference type="ARBA" id="ARBA00023306"/>
    </source>
</evidence>
<dbReference type="GO" id="GO:0019888">
    <property type="term" value="F:protein phosphatase regulator activity"/>
    <property type="evidence" value="ECO:0007669"/>
    <property type="project" value="TreeGrafter"/>
</dbReference>
<name>A0A7I8KM22_SPIIN</name>